<dbReference type="Pfam" id="PF00004">
    <property type="entry name" value="AAA"/>
    <property type="match status" value="2"/>
</dbReference>
<feature type="region of interest" description="Disordered" evidence="13">
    <location>
        <begin position="473"/>
        <end position="514"/>
    </location>
</feature>
<accession>A0A9P4GZ66</accession>
<evidence type="ECO:0000259" key="15">
    <source>
        <dbReference type="SMART" id="SM01024"/>
    </source>
</evidence>
<dbReference type="InterPro" id="IPR050747">
    <property type="entry name" value="Mitochondrial_chaperone_BCS1"/>
</dbReference>
<evidence type="ECO:0000256" key="4">
    <source>
        <dbReference type="ARBA" id="ARBA00022741"/>
    </source>
</evidence>
<dbReference type="GO" id="GO:0016887">
    <property type="term" value="F:ATP hydrolysis activity"/>
    <property type="evidence" value="ECO:0007669"/>
    <property type="project" value="InterPro"/>
</dbReference>
<dbReference type="GO" id="GO:0005743">
    <property type="term" value="C:mitochondrial inner membrane"/>
    <property type="evidence" value="ECO:0007669"/>
    <property type="project" value="UniProtKB-SubCell"/>
</dbReference>
<keyword evidence="9" id="KW-0496">Mitochondrion</keyword>
<feature type="region of interest" description="Disordered" evidence="13">
    <location>
        <begin position="107"/>
        <end position="126"/>
    </location>
</feature>
<feature type="compositionally biased region" description="Polar residues" evidence="13">
    <location>
        <begin position="485"/>
        <end position="513"/>
    </location>
</feature>
<keyword evidence="5" id="KW-0999">Mitochondrion inner membrane</keyword>
<evidence type="ECO:0000256" key="6">
    <source>
        <dbReference type="ARBA" id="ARBA00022801"/>
    </source>
</evidence>
<evidence type="ECO:0000256" key="8">
    <source>
        <dbReference type="ARBA" id="ARBA00022989"/>
    </source>
</evidence>
<reference evidence="16" key="1">
    <citation type="journal article" date="2020" name="Stud. Mycol.">
        <title>101 Dothideomycetes genomes: a test case for predicting lifestyles and emergence of pathogens.</title>
        <authorList>
            <person name="Haridas S."/>
            <person name="Albert R."/>
            <person name="Binder M."/>
            <person name="Bloem J."/>
            <person name="Labutti K."/>
            <person name="Salamov A."/>
            <person name="Andreopoulos B."/>
            <person name="Baker S."/>
            <person name="Barry K."/>
            <person name="Bills G."/>
            <person name="Bluhm B."/>
            <person name="Cannon C."/>
            <person name="Castanera R."/>
            <person name="Culley D."/>
            <person name="Daum C."/>
            <person name="Ezra D."/>
            <person name="Gonzalez J."/>
            <person name="Henrissat B."/>
            <person name="Kuo A."/>
            <person name="Liang C."/>
            <person name="Lipzen A."/>
            <person name="Lutzoni F."/>
            <person name="Magnuson J."/>
            <person name="Mondo S."/>
            <person name="Nolan M."/>
            <person name="Ohm R."/>
            <person name="Pangilinan J."/>
            <person name="Park H.-J."/>
            <person name="Ramirez L."/>
            <person name="Alfaro M."/>
            <person name="Sun H."/>
            <person name="Tritt A."/>
            <person name="Yoshinaga Y."/>
            <person name="Zwiers L.-H."/>
            <person name="Turgeon B."/>
            <person name="Goodwin S."/>
            <person name="Spatafora J."/>
            <person name="Crous P."/>
            <person name="Grigoriev I."/>
        </authorList>
    </citation>
    <scope>NUCLEOTIDE SEQUENCE</scope>
    <source>
        <strain evidence="16">CBS 110217</strain>
    </source>
</reference>
<evidence type="ECO:0000256" key="2">
    <source>
        <dbReference type="ARBA" id="ARBA00007448"/>
    </source>
</evidence>
<evidence type="ECO:0000256" key="9">
    <source>
        <dbReference type="ARBA" id="ARBA00023128"/>
    </source>
</evidence>
<feature type="domain" description="BCS1 N-terminal" evidence="15">
    <location>
        <begin position="51"/>
        <end position="245"/>
    </location>
</feature>
<dbReference type="SUPFAM" id="SSF52540">
    <property type="entry name" value="P-loop containing nucleoside triphosphate hydrolases"/>
    <property type="match status" value="1"/>
</dbReference>
<dbReference type="InterPro" id="IPR003593">
    <property type="entry name" value="AAA+_ATPase"/>
</dbReference>
<evidence type="ECO:0000256" key="10">
    <source>
        <dbReference type="ARBA" id="ARBA00023136"/>
    </source>
</evidence>
<evidence type="ECO:0000256" key="13">
    <source>
        <dbReference type="SAM" id="MobiDB-lite"/>
    </source>
</evidence>
<dbReference type="Pfam" id="PF25426">
    <property type="entry name" value="AAA_lid_BCS1"/>
    <property type="match status" value="1"/>
</dbReference>
<dbReference type="GO" id="GO:0005524">
    <property type="term" value="F:ATP binding"/>
    <property type="evidence" value="ECO:0007669"/>
    <property type="project" value="UniProtKB-KW"/>
</dbReference>
<dbReference type="OrthoDB" id="10251412at2759"/>
<keyword evidence="10" id="KW-0472">Membrane</keyword>
<proteinExistence type="inferred from homology"/>
<keyword evidence="4 12" id="KW-0547">Nucleotide-binding</keyword>
<dbReference type="InterPro" id="IPR003959">
    <property type="entry name" value="ATPase_AAA_core"/>
</dbReference>
<dbReference type="InterPro" id="IPR014851">
    <property type="entry name" value="BCS1_N"/>
</dbReference>
<evidence type="ECO:0000256" key="1">
    <source>
        <dbReference type="ARBA" id="ARBA00004434"/>
    </source>
</evidence>
<comment type="similarity">
    <text evidence="2">Belongs to the AAA ATPase family. BCS1 subfamily.</text>
</comment>
<evidence type="ECO:0000313" key="16">
    <source>
        <dbReference type="EMBL" id="KAF2024384.1"/>
    </source>
</evidence>
<dbReference type="SMART" id="SM01024">
    <property type="entry name" value="BCS1_N"/>
    <property type="match status" value="1"/>
</dbReference>
<comment type="caution">
    <text evidence="16">The sequence shown here is derived from an EMBL/GenBank/DDBJ whole genome shotgun (WGS) entry which is preliminary data.</text>
</comment>
<evidence type="ECO:0000256" key="7">
    <source>
        <dbReference type="ARBA" id="ARBA00022840"/>
    </source>
</evidence>
<evidence type="ECO:0000313" key="17">
    <source>
        <dbReference type="Proteomes" id="UP000799777"/>
    </source>
</evidence>
<keyword evidence="8" id="KW-1133">Transmembrane helix</keyword>
<comment type="subcellular location">
    <subcellularLocation>
        <location evidence="1">Mitochondrion inner membrane</location>
        <topology evidence="1">Single-pass membrane protein</topology>
    </subcellularLocation>
</comment>
<feature type="domain" description="AAA+ ATPase" evidence="14">
    <location>
        <begin position="278"/>
        <end position="457"/>
    </location>
</feature>
<protein>
    <submittedName>
        <fullName evidence="16">P-loop containing nucleoside triphosphate hydrolase protein</fullName>
    </submittedName>
</protein>
<evidence type="ECO:0000256" key="5">
    <source>
        <dbReference type="ARBA" id="ARBA00022792"/>
    </source>
</evidence>
<dbReference type="InterPro" id="IPR057495">
    <property type="entry name" value="AAA_lid_BCS1"/>
</dbReference>
<feature type="compositionally biased region" description="Basic and acidic residues" evidence="13">
    <location>
        <begin position="473"/>
        <end position="484"/>
    </location>
</feature>
<dbReference type="Pfam" id="PF08740">
    <property type="entry name" value="BCS1_N"/>
    <property type="match status" value="1"/>
</dbReference>
<keyword evidence="7 12" id="KW-0067">ATP-binding</keyword>
<sequence>MEALRQHLPPGITPPGLADTQADIPGYSLISQLMLAAFGFDVSNIMSFYLLIFGLYQAGLYAYNWGRGHFIDFNTSAVQIDDNDDLYTTFIAWISAQRMTELSRDLKASSRRPRAMNEDDSDFDTDESDVLDEAGNFSYSKWSGHKPVFYEPNFGDDQFVYEDRRFDFSKEQTENKYTKRWEKYVVIRCTGRSTQPIKRLIKHVKDWSSDKHNRNTSIYRSAKDRWDGWQWDCQAIRPSRLMSTVSLDEVQKTRIVADINDYLHPTTARWYAARGIPHRRGYLFHGPPGTGKTSLSFALAGIFGLNIYCASLCEKSLEESDLAKLFTSLPGRCIVLLEDIDSAGIRRDKSKALKVEDSVADSGADVNDETNESVSTKKTKRKKKISLRSRFTGVAETVKGVSAQSNITLAGLLNIIDGAASHEGRVLIMTTNYPEKLDSALIRPGRVDLQINFTLATREQIRDIFRRMYSTDHDVKPESKDSTTAKDTGSAAQSGSRTCRCCQNGSSSGSGTQKMVILSPERLTEMAKKFASQLPEAELSPAEVQGYLLMKKTDPEGALAGVKKWKDKMLEAKKKAKKVLDVQ</sequence>
<name>A0A9P4GZ66_9PLEO</name>
<dbReference type="AlphaFoldDB" id="A0A9P4GZ66"/>
<keyword evidence="3" id="KW-0812">Transmembrane</keyword>
<dbReference type="PANTHER" id="PTHR23070">
    <property type="entry name" value="BCS1 AAA-TYPE ATPASE"/>
    <property type="match status" value="1"/>
</dbReference>
<comment type="catalytic activity">
    <reaction evidence="11">
        <text>ATP + H2O = ADP + phosphate + H(+)</text>
        <dbReference type="Rhea" id="RHEA:13065"/>
        <dbReference type="ChEBI" id="CHEBI:15377"/>
        <dbReference type="ChEBI" id="CHEBI:15378"/>
        <dbReference type="ChEBI" id="CHEBI:30616"/>
        <dbReference type="ChEBI" id="CHEBI:43474"/>
        <dbReference type="ChEBI" id="CHEBI:456216"/>
    </reaction>
    <physiologicalReaction direction="left-to-right" evidence="11">
        <dbReference type="Rhea" id="RHEA:13066"/>
    </physiologicalReaction>
</comment>
<evidence type="ECO:0000256" key="11">
    <source>
        <dbReference type="ARBA" id="ARBA00048778"/>
    </source>
</evidence>
<dbReference type="Proteomes" id="UP000799777">
    <property type="component" value="Unassembled WGS sequence"/>
</dbReference>
<evidence type="ECO:0000256" key="3">
    <source>
        <dbReference type="ARBA" id="ARBA00022692"/>
    </source>
</evidence>
<gene>
    <name evidence="16" type="ORF">EK21DRAFT_78829</name>
</gene>
<evidence type="ECO:0000256" key="12">
    <source>
        <dbReference type="RuleBase" id="RU003651"/>
    </source>
</evidence>
<dbReference type="InterPro" id="IPR003960">
    <property type="entry name" value="ATPase_AAA_CS"/>
</dbReference>
<evidence type="ECO:0000259" key="14">
    <source>
        <dbReference type="SMART" id="SM00382"/>
    </source>
</evidence>
<organism evidence="16 17">
    <name type="scientific">Setomelanomma holmii</name>
    <dbReference type="NCBI Taxonomy" id="210430"/>
    <lineage>
        <taxon>Eukaryota</taxon>
        <taxon>Fungi</taxon>
        <taxon>Dikarya</taxon>
        <taxon>Ascomycota</taxon>
        <taxon>Pezizomycotina</taxon>
        <taxon>Dothideomycetes</taxon>
        <taxon>Pleosporomycetidae</taxon>
        <taxon>Pleosporales</taxon>
        <taxon>Pleosporineae</taxon>
        <taxon>Phaeosphaeriaceae</taxon>
        <taxon>Setomelanomma</taxon>
    </lineage>
</organism>
<dbReference type="SMART" id="SM00382">
    <property type="entry name" value="AAA"/>
    <property type="match status" value="1"/>
</dbReference>
<dbReference type="Gene3D" id="3.40.50.300">
    <property type="entry name" value="P-loop containing nucleotide triphosphate hydrolases"/>
    <property type="match status" value="1"/>
</dbReference>
<dbReference type="EMBL" id="ML978297">
    <property type="protein sequence ID" value="KAF2024384.1"/>
    <property type="molecule type" value="Genomic_DNA"/>
</dbReference>
<keyword evidence="6 16" id="KW-0378">Hydrolase</keyword>
<dbReference type="InterPro" id="IPR027417">
    <property type="entry name" value="P-loop_NTPase"/>
</dbReference>
<dbReference type="PROSITE" id="PS00674">
    <property type="entry name" value="AAA"/>
    <property type="match status" value="1"/>
</dbReference>
<keyword evidence="17" id="KW-1185">Reference proteome</keyword>